<dbReference type="PANTHER" id="PTHR47739:SF1">
    <property type="entry name" value="TRNA1(VAL) (ADENINE(37)-N6)-METHYLTRANSFERASE"/>
    <property type="match status" value="1"/>
</dbReference>
<dbReference type="GO" id="GO:0032259">
    <property type="term" value="P:methylation"/>
    <property type="evidence" value="ECO:0007669"/>
    <property type="project" value="InterPro"/>
</dbReference>
<dbReference type="PATRIC" id="fig|742743.3.peg.366"/>
<reference evidence="2 3" key="1">
    <citation type="submission" date="2011-11" db="EMBL/GenBank/DDBJ databases">
        <title>The Genome Sequence of Dialister succinatiphilus YIT 11850.</title>
        <authorList>
            <consortium name="The Broad Institute Genome Sequencing Platform"/>
            <person name="Earl A."/>
            <person name="Ward D."/>
            <person name="Feldgarden M."/>
            <person name="Gevers D."/>
            <person name="Morotomi M."/>
            <person name="Young S.K."/>
            <person name="Zeng Q."/>
            <person name="Gargeya S."/>
            <person name="Fitzgerald M."/>
            <person name="Haas B."/>
            <person name="Abouelleil A."/>
            <person name="Alvarado L."/>
            <person name="Arachchi H.M."/>
            <person name="Berlin A."/>
            <person name="Brown A."/>
            <person name="Chapman S.B."/>
            <person name="Dunbar C."/>
            <person name="Gearin G."/>
            <person name="Goldberg J."/>
            <person name="Griggs A."/>
            <person name="Gujja S."/>
            <person name="Heiman D."/>
            <person name="Howarth C."/>
            <person name="Lui A."/>
            <person name="MacDonald P.J.P."/>
            <person name="Montmayeur A."/>
            <person name="Murphy C."/>
            <person name="Neiman D."/>
            <person name="Pearson M."/>
            <person name="Priest M."/>
            <person name="Roberts A."/>
            <person name="Saif S."/>
            <person name="Shea T."/>
            <person name="Sisk P."/>
            <person name="Stolte C."/>
            <person name="Sykes S."/>
            <person name="Wortman J."/>
            <person name="Nusbaum C."/>
            <person name="Birren B."/>
        </authorList>
    </citation>
    <scope>NUCLEOTIDE SEQUENCE [LARGE SCALE GENOMIC DNA]</scope>
    <source>
        <strain evidence="2 3">YIT 11850</strain>
    </source>
</reference>
<dbReference type="RefSeq" id="WP_008858861.1">
    <property type="nucleotide sequence ID" value="NZ_JH591187.1"/>
</dbReference>
<evidence type="ECO:0000313" key="2">
    <source>
        <dbReference type="EMBL" id="EHO63713.1"/>
    </source>
</evidence>
<evidence type="ECO:0000313" key="3">
    <source>
        <dbReference type="Proteomes" id="UP000003277"/>
    </source>
</evidence>
<keyword evidence="3" id="KW-1185">Reference proteome</keyword>
<gene>
    <name evidence="2" type="ORF">HMPREF9453_00355</name>
</gene>
<sequence>MSDWKLKEGERLDDLVRDGMKLIQRPDQFCFSIDSVLLAHYPAIKGKDKICDLGTGTGVIALLMSALGGRDITALEVNPIMADLAERNVKGNGKESVIHVVPCDYRKVKDYFPSGSFSLVVVNPPYREVGSGKMSESRGVASASYELNATLEEVFYTSRYLLKYGGRLAMVHRADRTADLISLGRKYGMEPKRLRFIYARKGHHAVRVLLEWKYGGHPEMAVEPPLLIHNSDGSYTKEILEIYGKEDI</sequence>
<organism evidence="2 3">
    <name type="scientific">Dialister succinatiphilus YIT 11850</name>
    <dbReference type="NCBI Taxonomy" id="742743"/>
    <lineage>
        <taxon>Bacteria</taxon>
        <taxon>Bacillati</taxon>
        <taxon>Bacillota</taxon>
        <taxon>Negativicutes</taxon>
        <taxon>Veillonellales</taxon>
        <taxon>Veillonellaceae</taxon>
        <taxon>Dialister</taxon>
    </lineage>
</organism>
<dbReference type="InterPro" id="IPR007848">
    <property type="entry name" value="Small_mtfrase_dom"/>
</dbReference>
<proteinExistence type="predicted"/>
<dbReference type="Pfam" id="PF05175">
    <property type="entry name" value="MTS"/>
    <property type="match status" value="1"/>
</dbReference>
<feature type="domain" description="Methyltransferase small" evidence="1">
    <location>
        <begin position="36"/>
        <end position="173"/>
    </location>
</feature>
<dbReference type="eggNOG" id="COG4123">
    <property type="taxonomic scope" value="Bacteria"/>
</dbReference>
<protein>
    <recommendedName>
        <fullName evidence="1">Methyltransferase small domain-containing protein</fullName>
    </recommendedName>
</protein>
<dbReference type="HOGENOM" id="CLU_061983_3_1_9"/>
<dbReference type="PROSITE" id="PS00092">
    <property type="entry name" value="N6_MTASE"/>
    <property type="match status" value="1"/>
</dbReference>
<dbReference type="GO" id="GO:0008170">
    <property type="term" value="F:N-methyltransferase activity"/>
    <property type="evidence" value="ECO:0007669"/>
    <property type="project" value="UniProtKB-ARBA"/>
</dbReference>
<dbReference type="Proteomes" id="UP000003277">
    <property type="component" value="Unassembled WGS sequence"/>
</dbReference>
<dbReference type="SUPFAM" id="SSF53335">
    <property type="entry name" value="S-adenosyl-L-methionine-dependent methyltransferases"/>
    <property type="match status" value="1"/>
</dbReference>
<dbReference type="InterPro" id="IPR050210">
    <property type="entry name" value="tRNA_Adenine-N(6)_MTase"/>
</dbReference>
<comment type="caution">
    <text evidence="2">The sequence shown here is derived from an EMBL/GenBank/DDBJ whole genome shotgun (WGS) entry which is preliminary data.</text>
</comment>
<accession>H1CYB7</accession>
<name>H1CYB7_9FIRM</name>
<dbReference type="OrthoDB" id="9777257at2"/>
<evidence type="ECO:0000259" key="1">
    <source>
        <dbReference type="Pfam" id="PF05175"/>
    </source>
</evidence>
<dbReference type="InterPro" id="IPR002052">
    <property type="entry name" value="DNA_methylase_N6_adenine_CS"/>
</dbReference>
<dbReference type="STRING" id="742743.HMPREF9453_00355"/>
<dbReference type="InterPro" id="IPR029063">
    <property type="entry name" value="SAM-dependent_MTases_sf"/>
</dbReference>
<dbReference type="Gene3D" id="3.40.50.150">
    <property type="entry name" value="Vaccinia Virus protein VP39"/>
    <property type="match status" value="1"/>
</dbReference>
<dbReference type="CDD" id="cd02440">
    <property type="entry name" value="AdoMet_MTases"/>
    <property type="match status" value="1"/>
</dbReference>
<dbReference type="GO" id="GO:0008757">
    <property type="term" value="F:S-adenosylmethionine-dependent methyltransferase activity"/>
    <property type="evidence" value="ECO:0007669"/>
    <property type="project" value="UniProtKB-ARBA"/>
</dbReference>
<dbReference type="EMBL" id="ADLT01000010">
    <property type="protein sequence ID" value="EHO63713.1"/>
    <property type="molecule type" value="Genomic_DNA"/>
</dbReference>
<dbReference type="GO" id="GO:0003676">
    <property type="term" value="F:nucleic acid binding"/>
    <property type="evidence" value="ECO:0007669"/>
    <property type="project" value="InterPro"/>
</dbReference>
<dbReference type="AlphaFoldDB" id="H1CYB7"/>
<dbReference type="PANTHER" id="PTHR47739">
    <property type="entry name" value="TRNA1(VAL) (ADENINE(37)-N6)-METHYLTRANSFERASE"/>
    <property type="match status" value="1"/>
</dbReference>